<evidence type="ECO:0000256" key="1">
    <source>
        <dbReference type="SAM" id="MobiDB-lite"/>
    </source>
</evidence>
<protein>
    <recommendedName>
        <fullName evidence="5">TspB protein</fullName>
    </recommendedName>
</protein>
<keyword evidence="2" id="KW-0472">Membrane</keyword>
<evidence type="ECO:0000313" key="3">
    <source>
        <dbReference type="EMBL" id="MBH5330387.1"/>
    </source>
</evidence>
<reference evidence="3 4" key="1">
    <citation type="submission" date="2020-09" db="EMBL/GenBank/DDBJ databases">
        <title>Eikenella S3660 sp. nov., isolated from a throat swab.</title>
        <authorList>
            <person name="Buhl M."/>
        </authorList>
    </citation>
    <scope>NUCLEOTIDE SEQUENCE [LARGE SCALE GENOMIC DNA]</scope>
    <source>
        <strain evidence="3 4">S3360</strain>
    </source>
</reference>
<organism evidence="3 4">
    <name type="scientific">Eikenella glucosivorans</name>
    <dbReference type="NCBI Taxonomy" id="2766967"/>
    <lineage>
        <taxon>Bacteria</taxon>
        <taxon>Pseudomonadati</taxon>
        <taxon>Pseudomonadota</taxon>
        <taxon>Betaproteobacteria</taxon>
        <taxon>Neisseriales</taxon>
        <taxon>Neisseriaceae</taxon>
        <taxon>Eikenella</taxon>
    </lineage>
</organism>
<dbReference type="Pfam" id="PF05616">
    <property type="entry name" value="Neisseria_TspB"/>
    <property type="match status" value="1"/>
</dbReference>
<feature type="transmembrane region" description="Helical" evidence="2">
    <location>
        <begin position="136"/>
        <end position="154"/>
    </location>
</feature>
<feature type="non-terminal residue" evidence="3">
    <location>
        <position position="1"/>
    </location>
</feature>
<dbReference type="RefSeq" id="WP_274381506.1">
    <property type="nucleotide sequence ID" value="NZ_JACSGR010000015.1"/>
</dbReference>
<name>A0ABS0NDP3_9NEIS</name>
<keyword evidence="4" id="KW-1185">Reference proteome</keyword>
<keyword evidence="2" id="KW-0812">Transmembrane</keyword>
<evidence type="ECO:0008006" key="5">
    <source>
        <dbReference type="Google" id="ProtNLM"/>
    </source>
</evidence>
<keyword evidence="2" id="KW-1133">Transmembrane helix</keyword>
<proteinExistence type="predicted"/>
<sequence length="157" mass="17286">KQARWKFYNCPNGVCVQETIINRPDLKPNSPEAPAPKNSPAGNTGSGDKPGTETPPPFDLCEEHPDILACQGMGDVTGNEFDKIEIPRHVNHETWKPDSFLPANGVCPAPKTFHVFGKQFSVSYEPLCVLMEKVRFIILIGFILMSAYVAFGGLRKA</sequence>
<accession>A0ABS0NDP3</accession>
<evidence type="ECO:0000256" key="2">
    <source>
        <dbReference type="SAM" id="Phobius"/>
    </source>
</evidence>
<evidence type="ECO:0000313" key="4">
    <source>
        <dbReference type="Proteomes" id="UP000768471"/>
    </source>
</evidence>
<gene>
    <name evidence="3" type="ORF">H9Q10_12055</name>
</gene>
<comment type="caution">
    <text evidence="3">The sequence shown here is derived from an EMBL/GenBank/DDBJ whole genome shotgun (WGS) entry which is preliminary data.</text>
</comment>
<dbReference type="NCBIfam" id="NF041109">
    <property type="entry name" value="VF_TspB_C_term"/>
    <property type="match status" value="1"/>
</dbReference>
<feature type="region of interest" description="Disordered" evidence="1">
    <location>
        <begin position="23"/>
        <end position="58"/>
    </location>
</feature>
<dbReference type="EMBL" id="JACSGR010000015">
    <property type="protein sequence ID" value="MBH5330387.1"/>
    <property type="molecule type" value="Genomic_DNA"/>
</dbReference>
<dbReference type="InterPro" id="IPR008708">
    <property type="entry name" value="Neisseria_TspB"/>
</dbReference>
<dbReference type="Proteomes" id="UP000768471">
    <property type="component" value="Unassembled WGS sequence"/>
</dbReference>